<evidence type="ECO:0000313" key="3">
    <source>
        <dbReference type="Proteomes" id="UP000444318"/>
    </source>
</evidence>
<keyword evidence="1" id="KW-0472">Membrane</keyword>
<evidence type="ECO:0000313" key="2">
    <source>
        <dbReference type="EMBL" id="MQA23516.1"/>
    </source>
</evidence>
<keyword evidence="1" id="KW-0812">Transmembrane</keyword>
<feature type="transmembrane region" description="Helical" evidence="1">
    <location>
        <begin position="208"/>
        <end position="228"/>
    </location>
</feature>
<feature type="transmembrane region" description="Helical" evidence="1">
    <location>
        <begin position="278"/>
        <end position="296"/>
    </location>
</feature>
<dbReference type="Proteomes" id="UP000444318">
    <property type="component" value="Unassembled WGS sequence"/>
</dbReference>
<organism evidence="2 3">
    <name type="scientific">Rugamonas rivuli</name>
    <dbReference type="NCBI Taxonomy" id="2743358"/>
    <lineage>
        <taxon>Bacteria</taxon>
        <taxon>Pseudomonadati</taxon>
        <taxon>Pseudomonadota</taxon>
        <taxon>Betaproteobacteria</taxon>
        <taxon>Burkholderiales</taxon>
        <taxon>Oxalobacteraceae</taxon>
        <taxon>Telluria group</taxon>
        <taxon>Rugamonas</taxon>
    </lineage>
</organism>
<name>A0A843STM8_9BURK</name>
<feature type="transmembrane region" description="Helical" evidence="1">
    <location>
        <begin position="302"/>
        <end position="326"/>
    </location>
</feature>
<feature type="transmembrane region" description="Helical" evidence="1">
    <location>
        <begin position="139"/>
        <end position="157"/>
    </location>
</feature>
<comment type="caution">
    <text evidence="2">The sequence shown here is derived from an EMBL/GenBank/DDBJ whole genome shotgun (WGS) entry which is preliminary data.</text>
</comment>
<feature type="transmembrane region" description="Helical" evidence="1">
    <location>
        <begin position="234"/>
        <end position="254"/>
    </location>
</feature>
<dbReference type="RefSeq" id="WP_152809562.1">
    <property type="nucleotide sequence ID" value="NZ_WHUF01000011.1"/>
</dbReference>
<keyword evidence="3" id="KW-1185">Reference proteome</keyword>
<proteinExistence type="predicted"/>
<protein>
    <submittedName>
        <fullName evidence="2">Uncharacterized protein</fullName>
    </submittedName>
</protein>
<evidence type="ECO:0000256" key="1">
    <source>
        <dbReference type="SAM" id="Phobius"/>
    </source>
</evidence>
<feature type="transmembrane region" description="Helical" evidence="1">
    <location>
        <begin position="20"/>
        <end position="39"/>
    </location>
</feature>
<reference evidence="2 3" key="1">
    <citation type="submission" date="2019-10" db="EMBL/GenBank/DDBJ databases">
        <title>Two novel species isolated from a subtropical stream in China.</title>
        <authorList>
            <person name="Lu H."/>
        </authorList>
    </citation>
    <scope>NUCLEOTIDE SEQUENCE [LARGE SCALE GENOMIC DNA]</scope>
    <source>
        <strain evidence="2 3">FT103W</strain>
    </source>
</reference>
<sequence>MSAIAETAPIYMRSRRFDRLFVLGIPLLALTMGALALGYPQYVVLILTLDLALLGYHHVISTYTRLLFDMKSARQHWALLLPLPVAVFAGVYLLIRWGGVTAVATLYMHWQWYHYTRQSEGINKAYGMKTRSAQAGNAMFNRVTFYLVPVAAFLMMSARPESTFLGIEVWKLPAPQWLAQSALAAAGACLAWWLAAQLRALRAGTLGLLHFAYLCSHYVIYLVSYAAIRDITTGWLVINVWHNAQYIAFVWLFNSNQFKGGINRQQLALSWLSQEGRWPLYLMACVALTGVVYRSIDASNAWFANYTMVPLVVIAYQGINFHHYIVDSIIWKLRKRDVQSALKIG</sequence>
<feature type="transmembrane region" description="Helical" evidence="1">
    <location>
        <begin position="76"/>
        <end position="95"/>
    </location>
</feature>
<keyword evidence="1" id="KW-1133">Transmembrane helix</keyword>
<gene>
    <name evidence="2" type="ORF">GEV01_28730</name>
</gene>
<accession>A0A843STM8</accession>
<feature type="transmembrane region" description="Helical" evidence="1">
    <location>
        <begin position="177"/>
        <end position="196"/>
    </location>
</feature>
<dbReference type="EMBL" id="WHUF01000011">
    <property type="protein sequence ID" value="MQA23516.1"/>
    <property type="molecule type" value="Genomic_DNA"/>
</dbReference>
<dbReference type="AlphaFoldDB" id="A0A843STM8"/>